<gene>
    <name evidence="5" type="ORF">RJ639_017696</name>
</gene>
<dbReference type="SMART" id="SM00463">
    <property type="entry name" value="SMR"/>
    <property type="match status" value="1"/>
</dbReference>
<comment type="similarity">
    <text evidence="1">Belongs to the PPR family. P subfamily.</text>
</comment>
<dbReference type="InterPro" id="IPR036063">
    <property type="entry name" value="Smr_dom_sf"/>
</dbReference>
<comment type="caution">
    <text evidence="5">The sequence shown here is derived from an EMBL/GenBank/DDBJ whole genome shotgun (WGS) entry which is preliminary data.</text>
</comment>
<feature type="repeat" description="PPR" evidence="3">
    <location>
        <begin position="171"/>
        <end position="205"/>
    </location>
</feature>
<dbReference type="InterPro" id="IPR011990">
    <property type="entry name" value="TPR-like_helical_dom_sf"/>
</dbReference>
<dbReference type="PANTHER" id="PTHR47447:SF15">
    <property type="entry name" value="OS02G0120000 PROTEIN"/>
    <property type="match status" value="1"/>
</dbReference>
<evidence type="ECO:0000256" key="2">
    <source>
        <dbReference type="ARBA" id="ARBA00022737"/>
    </source>
</evidence>
<dbReference type="InterPro" id="IPR002625">
    <property type="entry name" value="Smr_dom"/>
</dbReference>
<proteinExistence type="inferred from homology"/>
<feature type="non-terminal residue" evidence="5">
    <location>
        <position position="1"/>
    </location>
</feature>
<keyword evidence="2" id="KW-0677">Repeat</keyword>
<dbReference type="PROSITE" id="PS51375">
    <property type="entry name" value="PPR"/>
    <property type="match status" value="1"/>
</dbReference>
<evidence type="ECO:0000256" key="3">
    <source>
        <dbReference type="PROSITE-ProRule" id="PRU00708"/>
    </source>
</evidence>
<keyword evidence="6" id="KW-1185">Reference proteome</keyword>
<sequence>RSHQRQQLPRLPLASQCALSKQGHRFLTSLATTSAAADPCATSRLLRKFVASSSKSVALTVLSHLLSPTTSHLSSLALPLYSMISEAAWFSWNPKLVADVIALLWKQDKLNEAEALIDETVLKLEFRERELCAFYCNLINTHSKHKSKQGVLDSYSRLKDALSHSSSIDLKQRAYESMIGGLCVIDLPQEAEIMMEEMKGLGVKPSAFEFRSLIYAYGRLGLFADMRRSVMLMEVGGFELDTVCSNMVLSSLGVHNELLEMVSWLGRMKDLGVPFSIRTYNSVLNSCSTIMSAVQDPKSLPLSIEELMEILDRDEALVLQKLIGSSVLIEVMEWKTSELKLDLHGMHLGSAYLIMLQWFDELRSRFLAGDEVVPTEIRVVCGVGKHSIVRGDSPVKGLVKEMMVRMKNPMRIDRKNIGCFIAKGRLSYGCENLGEDSTMEDYKELQAFEAKELEEITVDYA</sequence>
<dbReference type="Gene3D" id="3.30.1370.110">
    <property type="match status" value="1"/>
</dbReference>
<protein>
    <recommendedName>
        <fullName evidence="4">Smr domain-containing protein</fullName>
    </recommendedName>
</protein>
<evidence type="ECO:0000256" key="1">
    <source>
        <dbReference type="ARBA" id="ARBA00007626"/>
    </source>
</evidence>
<organism evidence="5 6">
    <name type="scientific">Escallonia herrerae</name>
    <dbReference type="NCBI Taxonomy" id="1293975"/>
    <lineage>
        <taxon>Eukaryota</taxon>
        <taxon>Viridiplantae</taxon>
        <taxon>Streptophyta</taxon>
        <taxon>Embryophyta</taxon>
        <taxon>Tracheophyta</taxon>
        <taxon>Spermatophyta</taxon>
        <taxon>Magnoliopsida</taxon>
        <taxon>eudicotyledons</taxon>
        <taxon>Gunneridae</taxon>
        <taxon>Pentapetalae</taxon>
        <taxon>asterids</taxon>
        <taxon>campanulids</taxon>
        <taxon>Escalloniales</taxon>
        <taxon>Escalloniaceae</taxon>
        <taxon>Escallonia</taxon>
    </lineage>
</organism>
<dbReference type="AlphaFoldDB" id="A0AA89AN47"/>
<dbReference type="SUPFAM" id="SSF160443">
    <property type="entry name" value="SMR domain-like"/>
    <property type="match status" value="1"/>
</dbReference>
<dbReference type="Proteomes" id="UP001188597">
    <property type="component" value="Unassembled WGS sequence"/>
</dbReference>
<dbReference type="PROSITE" id="PS50828">
    <property type="entry name" value="SMR"/>
    <property type="match status" value="1"/>
</dbReference>
<dbReference type="EMBL" id="JAVXUP010001980">
    <property type="protein sequence ID" value="KAK3006541.1"/>
    <property type="molecule type" value="Genomic_DNA"/>
</dbReference>
<dbReference type="PANTHER" id="PTHR47447">
    <property type="entry name" value="OS03G0856100 PROTEIN"/>
    <property type="match status" value="1"/>
</dbReference>
<evidence type="ECO:0000259" key="4">
    <source>
        <dbReference type="PROSITE" id="PS50828"/>
    </source>
</evidence>
<feature type="domain" description="Smr" evidence="4">
    <location>
        <begin position="341"/>
        <end position="425"/>
    </location>
</feature>
<dbReference type="Pfam" id="PF01535">
    <property type="entry name" value="PPR"/>
    <property type="match status" value="2"/>
</dbReference>
<dbReference type="Gene3D" id="1.25.40.10">
    <property type="entry name" value="Tetratricopeptide repeat domain"/>
    <property type="match status" value="1"/>
</dbReference>
<dbReference type="InterPro" id="IPR002885">
    <property type="entry name" value="PPR_rpt"/>
</dbReference>
<name>A0AA89AN47_9ASTE</name>
<evidence type="ECO:0000313" key="6">
    <source>
        <dbReference type="Proteomes" id="UP001188597"/>
    </source>
</evidence>
<evidence type="ECO:0000313" key="5">
    <source>
        <dbReference type="EMBL" id="KAK3006541.1"/>
    </source>
</evidence>
<accession>A0AA89AN47</accession>
<reference evidence="5" key="1">
    <citation type="submission" date="2022-12" db="EMBL/GenBank/DDBJ databases">
        <title>Draft genome assemblies for two species of Escallonia (Escalloniales).</title>
        <authorList>
            <person name="Chanderbali A."/>
            <person name="Dervinis C."/>
            <person name="Anghel I."/>
            <person name="Soltis D."/>
            <person name="Soltis P."/>
            <person name="Zapata F."/>
        </authorList>
    </citation>
    <scope>NUCLEOTIDE SEQUENCE</scope>
    <source>
        <strain evidence="5">UCBG64.0493</strain>
        <tissue evidence="5">Leaf</tissue>
    </source>
</reference>